<accession>A0A3P6UPH1</accession>
<feature type="compositionally biased region" description="Basic residues" evidence="1">
    <location>
        <begin position="1"/>
        <end position="14"/>
    </location>
</feature>
<evidence type="ECO:0000256" key="1">
    <source>
        <dbReference type="SAM" id="MobiDB-lite"/>
    </source>
</evidence>
<dbReference type="EMBL" id="UYRT01034840">
    <property type="protein sequence ID" value="VDK79351.1"/>
    <property type="molecule type" value="Genomic_DNA"/>
</dbReference>
<sequence length="73" mass="8199">MSGRRGRLPSKTKVQHSDDPPSPPLPLLTLINKAYVESKTTASPTPNVGSFFVENSSMIFQIWYLFCLSKKRT</sequence>
<dbReference type="Proteomes" id="UP000271098">
    <property type="component" value="Unassembled WGS sequence"/>
</dbReference>
<keyword evidence="3" id="KW-1185">Reference proteome</keyword>
<organism evidence="2 3">
    <name type="scientific">Gongylonema pulchrum</name>
    <dbReference type="NCBI Taxonomy" id="637853"/>
    <lineage>
        <taxon>Eukaryota</taxon>
        <taxon>Metazoa</taxon>
        <taxon>Ecdysozoa</taxon>
        <taxon>Nematoda</taxon>
        <taxon>Chromadorea</taxon>
        <taxon>Rhabditida</taxon>
        <taxon>Spirurina</taxon>
        <taxon>Spiruromorpha</taxon>
        <taxon>Spiruroidea</taxon>
        <taxon>Gongylonematidae</taxon>
        <taxon>Gongylonema</taxon>
    </lineage>
</organism>
<feature type="region of interest" description="Disordered" evidence="1">
    <location>
        <begin position="1"/>
        <end position="25"/>
    </location>
</feature>
<gene>
    <name evidence="2" type="ORF">GPUH_LOCUS9917</name>
</gene>
<dbReference type="AlphaFoldDB" id="A0A3P6UPH1"/>
<evidence type="ECO:0000313" key="2">
    <source>
        <dbReference type="EMBL" id="VDK79351.1"/>
    </source>
</evidence>
<reference evidence="2 3" key="1">
    <citation type="submission" date="2018-11" db="EMBL/GenBank/DDBJ databases">
        <authorList>
            <consortium name="Pathogen Informatics"/>
        </authorList>
    </citation>
    <scope>NUCLEOTIDE SEQUENCE [LARGE SCALE GENOMIC DNA]</scope>
</reference>
<proteinExistence type="predicted"/>
<evidence type="ECO:0000313" key="3">
    <source>
        <dbReference type="Proteomes" id="UP000271098"/>
    </source>
</evidence>
<name>A0A3P6UPH1_9BILA</name>
<protein>
    <submittedName>
        <fullName evidence="2">Uncharacterized protein</fullName>
    </submittedName>
</protein>